<dbReference type="AlphaFoldDB" id="A0A7R8ZZA6"/>
<feature type="region of interest" description="Disordered" evidence="4">
    <location>
        <begin position="89"/>
        <end position="130"/>
    </location>
</feature>
<evidence type="ECO:0000313" key="8">
    <source>
        <dbReference type="Proteomes" id="UP000677054"/>
    </source>
</evidence>
<dbReference type="GO" id="GO:0005886">
    <property type="term" value="C:plasma membrane"/>
    <property type="evidence" value="ECO:0007669"/>
    <property type="project" value="TreeGrafter"/>
</dbReference>
<protein>
    <recommendedName>
        <fullName evidence="2">CRK SH3-binding GNRP</fullName>
    </recommendedName>
</protein>
<feature type="compositionally biased region" description="Pro residues" evidence="4">
    <location>
        <begin position="391"/>
        <end position="401"/>
    </location>
</feature>
<dbReference type="PANTHER" id="PTHR23113:SF224">
    <property type="entry name" value="RAP GUANINE NUCLEOTIDE EXCHANGE FACTOR 1"/>
    <property type="match status" value="1"/>
</dbReference>
<evidence type="ECO:0000259" key="5">
    <source>
        <dbReference type="PROSITE" id="PS50009"/>
    </source>
</evidence>
<feature type="region of interest" description="Disordered" evidence="4">
    <location>
        <begin position="727"/>
        <end position="747"/>
    </location>
</feature>
<name>A0A7R8ZZA6_9CRUS</name>
<feature type="region of interest" description="Disordered" evidence="4">
    <location>
        <begin position="586"/>
        <end position="609"/>
    </location>
</feature>
<dbReference type="SMART" id="SM00229">
    <property type="entry name" value="RasGEFN"/>
    <property type="match status" value="1"/>
</dbReference>
<organism evidence="7">
    <name type="scientific">Darwinula stevensoni</name>
    <dbReference type="NCBI Taxonomy" id="69355"/>
    <lineage>
        <taxon>Eukaryota</taxon>
        <taxon>Metazoa</taxon>
        <taxon>Ecdysozoa</taxon>
        <taxon>Arthropoda</taxon>
        <taxon>Crustacea</taxon>
        <taxon>Oligostraca</taxon>
        <taxon>Ostracoda</taxon>
        <taxon>Podocopa</taxon>
        <taxon>Podocopida</taxon>
        <taxon>Darwinulocopina</taxon>
        <taxon>Darwinuloidea</taxon>
        <taxon>Darwinulidae</taxon>
        <taxon>Darwinula</taxon>
    </lineage>
</organism>
<evidence type="ECO:0000256" key="1">
    <source>
        <dbReference type="ARBA" id="ARBA00022658"/>
    </source>
</evidence>
<dbReference type="PANTHER" id="PTHR23113">
    <property type="entry name" value="GUANINE NUCLEOTIDE EXCHANGE FACTOR"/>
    <property type="match status" value="1"/>
</dbReference>
<dbReference type="CDD" id="cd00155">
    <property type="entry name" value="RasGEF"/>
    <property type="match status" value="1"/>
</dbReference>
<sequence>MYRDGGEELLVDDNARELFVSEELSPRTVFIPITILDSDEENPPSESETYVFADVVATYPRGWRRGSGGRLARRARSFKEDLIDRLTQMKTPGTPSASSSPSAAGTQSPLRKLSRGMSPKGKSGTGSPVHGMATQVVLAATAAATAAASSPSLPQVRSSIGDMDSLIRKLNGALRYFQDAIGKKAWGQVPGSATIILETVIQILATLESSVATSVNRRDAFTSSRDLASEEDKEELLVFRSELYTGVSISPRTKNNSNSVIMSANNQVNESVARLIQWSDETLLMQENEGHELLKENTAQVVQEVIDAVKRLVEKTEERLNTQNRGMSMKNSYGQVHGHSHYNPNMNPCPYYVNHSAANSKKLAHSQSTDSILDTRSFDPMHEQLTYAPGCGPPPPPPKPPLNLRYSTCNHHLDSGEEAPPLPPKRRQQRNHSDSTMGQLASDLSLNGQGRYSPMSGSPRFGDQSGFEFASLADSSRCHNWSFESPDWLKCQPVGPNGHSHDSLSVHSTSASSLDSAFNQSMDEVDFRMRGNSSSSNSLFSNQPTQDGGLAPNMTTWQEATRQRMGELSIERDDALSRDESGFHSLQSVRNSSGSGSFHSTMSSSSMAMSANESKKTSFVSLAANQIQMHRSHSGAWDHKDPSPPPPALPVKKKTLHERAPSHYDNICDLVDGENPQFHWNLQQEKISPTTRHREDNEEKPPLPPKKKPITTYMALVDSNFVHRVQTSSFQQRQSSQTSTSQTFHTSSSYSIMSRSLSSFTAPTHSKKGSGVNGEPGTNGTSHSHSPSFSLVPAFEPPGSQVPPALPPKKSRPPMTSITPPPPLKPPSPGIDNILHASSDKSLAPSPSPLPAGSYRIPSPTKVIPLREPTPLDLLDVSDQLIYKNPRDDGPEIRGGSPDVLTVHATKDSKTEFDYQEAFVTTYRTFITPGELVSKLIYRYKKFHANGDPIHQRAAKSSFSLLIRVVDDLAMMDLDDGLLRQLMDFEQSLLTAGELIQARALRTKFLERWQAKQRACNPQAALPTLSTSIKQSVLLDFKSFHIAEQMTLLDAELFVQLEPTEILIWAREQNEELSPNLTHFTEQFNNLSYWARSLILQQHDAKDRDKCILKFIKVMRHLRKLNNFNSYWALSAALVSAPICRLEWQKQITEGVKEYLALIDSSGSFRMYRQVLADTQPPCIPYIGLILSDLTFIHVGNPDFLPNGAVNFAKRWQQYRILKDMKRFRKCQYNIKKNEKIVSFFNGYKDHMTEEEMWQISESIKPRGGGNKKN</sequence>
<dbReference type="GO" id="GO:0005085">
    <property type="term" value="F:guanyl-nucleotide exchange factor activity"/>
    <property type="evidence" value="ECO:0007669"/>
    <property type="project" value="UniProtKB-KW"/>
</dbReference>
<reference evidence="7" key="1">
    <citation type="submission" date="2020-11" db="EMBL/GenBank/DDBJ databases">
        <authorList>
            <person name="Tran Van P."/>
        </authorList>
    </citation>
    <scope>NUCLEOTIDE SEQUENCE</scope>
</reference>
<dbReference type="Gene3D" id="1.10.840.10">
    <property type="entry name" value="Ras guanine-nucleotide exchange factors catalytic domain"/>
    <property type="match status" value="1"/>
</dbReference>
<dbReference type="InterPro" id="IPR000651">
    <property type="entry name" value="Ras-like_Gua-exchang_fac_N"/>
</dbReference>
<dbReference type="Proteomes" id="UP000677054">
    <property type="component" value="Unassembled WGS sequence"/>
</dbReference>
<dbReference type="Pfam" id="PF00618">
    <property type="entry name" value="RasGEF_N"/>
    <property type="match status" value="1"/>
</dbReference>
<dbReference type="InterPro" id="IPR019804">
    <property type="entry name" value="Ras_G-nucl-exch_fac_CS"/>
</dbReference>
<evidence type="ECO:0000259" key="6">
    <source>
        <dbReference type="PROSITE" id="PS50212"/>
    </source>
</evidence>
<dbReference type="InterPro" id="IPR001895">
    <property type="entry name" value="RASGEF_cat_dom"/>
</dbReference>
<dbReference type="EMBL" id="LR899785">
    <property type="protein sequence ID" value="CAD7242438.1"/>
    <property type="molecule type" value="Genomic_DNA"/>
</dbReference>
<feature type="domain" description="Ras-GEF" evidence="5">
    <location>
        <begin position="1038"/>
        <end position="1263"/>
    </location>
</feature>
<feature type="region of interest" description="Disordered" evidence="4">
    <location>
        <begin position="630"/>
        <end position="656"/>
    </location>
</feature>
<dbReference type="GO" id="GO:0007265">
    <property type="term" value="P:Ras protein signal transduction"/>
    <property type="evidence" value="ECO:0007669"/>
    <property type="project" value="TreeGrafter"/>
</dbReference>
<dbReference type="PROSITE" id="PS00720">
    <property type="entry name" value="RASGEF"/>
    <property type="match status" value="1"/>
</dbReference>
<feature type="compositionally biased region" description="Polar residues" evidence="4">
    <location>
        <begin position="434"/>
        <end position="450"/>
    </location>
</feature>
<evidence type="ECO:0000256" key="4">
    <source>
        <dbReference type="SAM" id="MobiDB-lite"/>
    </source>
</evidence>
<dbReference type="SUPFAM" id="SSF48366">
    <property type="entry name" value="Ras GEF"/>
    <property type="match status" value="1"/>
</dbReference>
<feature type="compositionally biased region" description="Polar residues" evidence="4">
    <location>
        <begin position="776"/>
        <end position="789"/>
    </location>
</feature>
<gene>
    <name evidence="7" type="ORF">DSTB1V02_LOCUS2404</name>
</gene>
<keyword evidence="1 3" id="KW-0344">Guanine-nucleotide releasing factor</keyword>
<dbReference type="PROSITE" id="PS50212">
    <property type="entry name" value="RASGEF_NTER"/>
    <property type="match status" value="1"/>
</dbReference>
<evidence type="ECO:0000256" key="2">
    <source>
        <dbReference type="ARBA" id="ARBA00083313"/>
    </source>
</evidence>
<feature type="compositionally biased region" description="Basic and acidic residues" evidence="4">
    <location>
        <begin position="692"/>
        <end position="701"/>
    </location>
</feature>
<dbReference type="InterPro" id="IPR036964">
    <property type="entry name" value="RASGEF_cat_dom_sf"/>
</dbReference>
<dbReference type="SMART" id="SM00147">
    <property type="entry name" value="RasGEF"/>
    <property type="match status" value="1"/>
</dbReference>
<feature type="region of interest" description="Disordered" evidence="4">
    <location>
        <begin position="759"/>
        <end position="856"/>
    </location>
</feature>
<dbReference type="PROSITE" id="PS50009">
    <property type="entry name" value="RASGEF_CAT"/>
    <property type="match status" value="1"/>
</dbReference>
<feature type="region of interest" description="Disordered" evidence="4">
    <location>
        <begin position="383"/>
        <end position="460"/>
    </location>
</feature>
<dbReference type="Pfam" id="PF00617">
    <property type="entry name" value="RasGEF"/>
    <property type="match status" value="1"/>
</dbReference>
<feature type="compositionally biased region" description="Low complexity" evidence="4">
    <location>
        <begin position="532"/>
        <end position="542"/>
    </location>
</feature>
<feature type="compositionally biased region" description="Low complexity" evidence="4">
    <location>
        <begin position="91"/>
        <end position="106"/>
    </location>
</feature>
<accession>A0A7R8ZZA6</accession>
<evidence type="ECO:0000256" key="3">
    <source>
        <dbReference type="PROSITE-ProRule" id="PRU00168"/>
    </source>
</evidence>
<feature type="domain" description="N-terminal Ras-GEF" evidence="6">
    <location>
        <begin position="889"/>
        <end position="1010"/>
    </location>
</feature>
<dbReference type="Gene3D" id="1.20.870.10">
    <property type="entry name" value="Son of sevenless (SoS) protein Chain: S domain 1"/>
    <property type="match status" value="1"/>
</dbReference>
<dbReference type="OrthoDB" id="25179at2759"/>
<dbReference type="InterPro" id="IPR008937">
    <property type="entry name" value="Ras-like_GEF"/>
</dbReference>
<keyword evidence="8" id="KW-1185">Reference proteome</keyword>
<feature type="region of interest" description="Disordered" evidence="4">
    <location>
        <begin position="531"/>
        <end position="552"/>
    </location>
</feature>
<feature type="region of interest" description="Disordered" evidence="4">
    <location>
        <begin position="686"/>
        <end position="709"/>
    </location>
</feature>
<dbReference type="CDD" id="cd06224">
    <property type="entry name" value="REM"/>
    <property type="match status" value="1"/>
</dbReference>
<proteinExistence type="predicted"/>
<feature type="compositionally biased region" description="Pro residues" evidence="4">
    <location>
        <begin position="819"/>
        <end position="829"/>
    </location>
</feature>
<evidence type="ECO:0000313" key="7">
    <source>
        <dbReference type="EMBL" id="CAD7242438.1"/>
    </source>
</evidence>
<dbReference type="EMBL" id="CAJPEV010000268">
    <property type="protein sequence ID" value="CAG0883200.1"/>
    <property type="molecule type" value="Genomic_DNA"/>
</dbReference>
<dbReference type="InterPro" id="IPR023578">
    <property type="entry name" value="Ras_GEF_dom_sf"/>
</dbReference>
<dbReference type="FunFam" id="1.10.840.10:FF:000009">
    <property type="entry name" value="rap guanine nucleotide exchange factor 1"/>
    <property type="match status" value="1"/>
</dbReference>